<dbReference type="InterPro" id="IPR001127">
    <property type="entry name" value="PTS_EIIA_1_perm"/>
</dbReference>
<name>A0A1H8QTS5_9FIRM</name>
<evidence type="ECO:0000256" key="3">
    <source>
        <dbReference type="ARBA" id="ARBA00022597"/>
    </source>
</evidence>
<dbReference type="Proteomes" id="UP000198847">
    <property type="component" value="Unassembled WGS sequence"/>
</dbReference>
<proteinExistence type="predicted"/>
<gene>
    <name evidence="8" type="ORF">SAMN04490178_10353</name>
</gene>
<feature type="domain" description="PTS EIIA type-1" evidence="7">
    <location>
        <begin position="34"/>
        <end position="138"/>
    </location>
</feature>
<keyword evidence="9" id="KW-1185">Reference proteome</keyword>
<keyword evidence="6" id="KW-0418">Kinase</keyword>
<keyword evidence="4" id="KW-0808">Transferase</keyword>
<dbReference type="PROSITE" id="PS00371">
    <property type="entry name" value="PTS_EIIA_TYPE_1_HIS"/>
    <property type="match status" value="1"/>
</dbReference>
<dbReference type="STRING" id="112903.SAMN04490178_10353"/>
<dbReference type="FunFam" id="2.70.70.10:FF:000001">
    <property type="entry name" value="PTS system glucose-specific IIA component"/>
    <property type="match status" value="1"/>
</dbReference>
<dbReference type="Pfam" id="PF00358">
    <property type="entry name" value="PTS_EIIA_1"/>
    <property type="match status" value="1"/>
</dbReference>
<evidence type="ECO:0000313" key="8">
    <source>
        <dbReference type="EMBL" id="SEO57447.1"/>
    </source>
</evidence>
<dbReference type="GO" id="GO:0009401">
    <property type="term" value="P:phosphoenolpyruvate-dependent sugar phosphotransferase system"/>
    <property type="evidence" value="ECO:0007669"/>
    <property type="project" value="UniProtKB-KW"/>
</dbReference>
<dbReference type="GO" id="GO:0016301">
    <property type="term" value="F:kinase activity"/>
    <property type="evidence" value="ECO:0007669"/>
    <property type="project" value="UniProtKB-KW"/>
</dbReference>
<evidence type="ECO:0000259" key="7">
    <source>
        <dbReference type="PROSITE" id="PS51093"/>
    </source>
</evidence>
<keyword evidence="3" id="KW-0762">Sugar transport</keyword>
<evidence type="ECO:0000256" key="2">
    <source>
        <dbReference type="ARBA" id="ARBA00022448"/>
    </source>
</evidence>
<dbReference type="InterPro" id="IPR011055">
    <property type="entry name" value="Dup_hybrid_motif"/>
</dbReference>
<keyword evidence="5" id="KW-0598">Phosphotransferase system</keyword>
<evidence type="ECO:0000256" key="1">
    <source>
        <dbReference type="ARBA" id="ARBA00004496"/>
    </source>
</evidence>
<evidence type="ECO:0000256" key="5">
    <source>
        <dbReference type="ARBA" id="ARBA00022683"/>
    </source>
</evidence>
<comment type="subcellular location">
    <subcellularLocation>
        <location evidence="1">Cytoplasm</location>
    </subcellularLocation>
</comment>
<dbReference type="SUPFAM" id="SSF51261">
    <property type="entry name" value="Duplicated hybrid motif"/>
    <property type="match status" value="1"/>
</dbReference>
<dbReference type="Gene3D" id="2.70.70.10">
    <property type="entry name" value="Glucose Permease (Domain IIA)"/>
    <property type="match status" value="1"/>
</dbReference>
<dbReference type="PANTHER" id="PTHR45008:SF1">
    <property type="entry name" value="PTS SYSTEM GLUCOSE-SPECIFIC EIIA COMPONENT"/>
    <property type="match status" value="1"/>
</dbReference>
<evidence type="ECO:0000256" key="6">
    <source>
        <dbReference type="ARBA" id="ARBA00022777"/>
    </source>
</evidence>
<reference evidence="8 9" key="1">
    <citation type="submission" date="2016-10" db="EMBL/GenBank/DDBJ databases">
        <authorList>
            <person name="de Groot N.N."/>
        </authorList>
    </citation>
    <scope>NUCLEOTIDE SEQUENCE [LARGE SCALE GENOMIC DNA]</scope>
    <source>
        <strain evidence="8 9">DSM 13305</strain>
    </source>
</reference>
<protein>
    <submittedName>
        <fullName evidence="8">PTS system IIA component, Glc family</fullName>
    </submittedName>
</protein>
<dbReference type="PANTHER" id="PTHR45008">
    <property type="entry name" value="PTS SYSTEM GLUCOSE-SPECIFIC EIIA COMPONENT"/>
    <property type="match status" value="1"/>
</dbReference>
<organism evidence="8 9">
    <name type="scientific">Propionispora vibrioides</name>
    <dbReference type="NCBI Taxonomy" id="112903"/>
    <lineage>
        <taxon>Bacteria</taxon>
        <taxon>Bacillati</taxon>
        <taxon>Bacillota</taxon>
        <taxon>Negativicutes</taxon>
        <taxon>Selenomonadales</taxon>
        <taxon>Sporomusaceae</taxon>
        <taxon>Propionispora</taxon>
    </lineage>
</organism>
<dbReference type="NCBIfam" id="TIGR00830">
    <property type="entry name" value="PTBA"/>
    <property type="match status" value="1"/>
</dbReference>
<accession>A0A1H8QTS5</accession>
<evidence type="ECO:0000256" key="4">
    <source>
        <dbReference type="ARBA" id="ARBA00022679"/>
    </source>
</evidence>
<keyword evidence="2" id="KW-0813">Transport</keyword>
<dbReference type="InterPro" id="IPR050890">
    <property type="entry name" value="PTS_EIIA_component"/>
</dbReference>
<dbReference type="EMBL" id="FODY01000003">
    <property type="protein sequence ID" value="SEO57447.1"/>
    <property type="molecule type" value="Genomic_DNA"/>
</dbReference>
<dbReference type="AlphaFoldDB" id="A0A1H8QTS5"/>
<evidence type="ECO:0000313" key="9">
    <source>
        <dbReference type="Proteomes" id="UP000198847"/>
    </source>
</evidence>
<sequence>MGKNMFNFFGKKKQEISLYAPLQGKVIGIEAVDDQVFSQKIMGDGIAVEPTNNQLVAPCDGQIILVAKTKHAIAIRAQGGLEVLLHVGMDTVELEGEGFTCHVREGQAVKRGELLLEFDRQLLAAKGKKLTTPLVITNGEEKVSQLVRSNPGDSGPVLQITLK</sequence>
<dbReference type="PROSITE" id="PS51093">
    <property type="entry name" value="PTS_EIIA_TYPE_1"/>
    <property type="match status" value="1"/>
</dbReference>
<dbReference type="GO" id="GO:0005737">
    <property type="term" value="C:cytoplasm"/>
    <property type="evidence" value="ECO:0007669"/>
    <property type="project" value="UniProtKB-SubCell"/>
</dbReference>